<feature type="region of interest" description="Disordered" evidence="1">
    <location>
        <begin position="452"/>
        <end position="561"/>
    </location>
</feature>
<feature type="region of interest" description="Disordered" evidence="1">
    <location>
        <begin position="726"/>
        <end position="759"/>
    </location>
</feature>
<organism evidence="3">
    <name type="scientific">Auxenochlorella protothecoides</name>
    <name type="common">Green microalga</name>
    <name type="synonym">Chlorella protothecoides</name>
    <dbReference type="NCBI Taxonomy" id="3075"/>
    <lineage>
        <taxon>Eukaryota</taxon>
        <taxon>Viridiplantae</taxon>
        <taxon>Chlorophyta</taxon>
        <taxon>core chlorophytes</taxon>
        <taxon>Trebouxiophyceae</taxon>
        <taxon>Chlorellales</taxon>
        <taxon>Chlorellaceae</taxon>
        <taxon>Auxenochlorella</taxon>
    </lineage>
</organism>
<feature type="compositionally biased region" description="Gly residues" evidence="1">
    <location>
        <begin position="369"/>
        <end position="383"/>
    </location>
</feature>
<sequence length="871" mass="88424">MEASGPTVDDSHETLDLERIAKDSDPDPARQRQDEATPSCVDAIRFKSMLPTGPAAGRPDDSPDSAKSGDFRIEAVRMTSLPPCDGERAVAQGSRALGHGVAAKGDLDTTGAPPPSQKPKLAIEFSSVTTSTAPPVQEQNNASAANDWDAGIPAPLGQAPHFTEQPSPGPRPGSSGVPEGVVPGQHPPVDHAGKTAECPSSGSAEGLRPPSEAPGASHDSAPLAAPVDAASQASAHPVAATAPGPAPKPAPRPARRSQHERLLAEARRLLGAPGLDGYPGDLDSITLPRHAADGAVDTEGGRLEVSRNGRVRARPLSWWAGERLMYASKAVGVQGVHAGSPCGDLVGSFTSAPGGRARAGTSPARKSGGRGAARGGGRGAGRGGRPRTAALDVESPASPEEGPVRRAAGAVAGGASPGSPPGAAVQRAALATDAGDGARMMQALERWPAQEAAQEAVCQAQTSPRAVAAKRRPGRPKGSKNKPKPDAKGGRSAAASTPRGAQGHGTGEAPGLAALAAASGAMAAAGGRGGLQERAVPAAPSTLPAAPGGLARPPSQIGTVQLDRPERCGTCIACTGGEESGECVTLQALRIMLGGGQQREAAAPAAVPAAKGRKRPAKATRGAGPKPAERSKRARAARPESSRSGSEEAAGGDGCSRPGAPPASTSCSPQAPGNEGPPPADEAWTREQVQALQAACLQVDPATTNFWSVVAAKVGRSAAECSQRWYDACPTPGTKRRPPAPAPRRPPRLGPSGAPSKAAMRRVVRLAQREARWEGEAAEASPSTLERVAERRADQAARDKLIDQIFRKRGGQAWGGVLAQGLAGPRAREAGAAQLEAGDAQRAVRGLLAQEPAPALSDDSEEEVDYYWSDA</sequence>
<feature type="compositionally biased region" description="Basic residues" evidence="1">
    <location>
        <begin position="468"/>
        <end position="482"/>
    </location>
</feature>
<reference evidence="3" key="1">
    <citation type="submission" date="2015-08" db="EMBL/GenBank/DDBJ databases">
        <authorList>
            <person name="Babu N.S."/>
            <person name="Beckwith C.J."/>
            <person name="Beseler K.G."/>
            <person name="Brison A."/>
            <person name="Carone J.V."/>
            <person name="Caskin T.P."/>
            <person name="Diamond M."/>
            <person name="Durham M.E."/>
            <person name="Foxe J.M."/>
            <person name="Go M."/>
            <person name="Henderson B.A."/>
            <person name="Jones I.B."/>
            <person name="McGettigan J.A."/>
            <person name="Micheletti S.J."/>
            <person name="Nasrallah M.E."/>
            <person name="Ortiz D."/>
            <person name="Piller C.R."/>
            <person name="Privatt S.R."/>
            <person name="Schneider S.L."/>
            <person name="Sharp S."/>
            <person name="Smith T.C."/>
            <person name="Stanton J.D."/>
            <person name="Ullery H.E."/>
            <person name="Wilson R.J."/>
            <person name="Serrano M.G."/>
            <person name="Buck G."/>
            <person name="Lee V."/>
            <person name="Wang Y."/>
            <person name="Carvalho R."/>
            <person name="Voegtly L."/>
            <person name="Shi R."/>
            <person name="Duckworth R."/>
            <person name="Johnson A."/>
            <person name="Loviza R."/>
            <person name="Walstead R."/>
            <person name="Shah Z."/>
            <person name="Kiflezghi M."/>
            <person name="Wade K."/>
            <person name="Ball S.L."/>
            <person name="Bradley K.W."/>
            <person name="Asai D.J."/>
            <person name="Bowman C.A."/>
            <person name="Russell D.A."/>
            <person name="Pope W.H."/>
            <person name="Jacobs-Sera D."/>
            <person name="Hendrix R.W."/>
            <person name="Hatfull G.F."/>
        </authorList>
    </citation>
    <scope>NUCLEOTIDE SEQUENCE</scope>
</reference>
<gene>
    <name evidence="3" type="ORF">g.14220</name>
</gene>
<dbReference type="CDD" id="cd00167">
    <property type="entry name" value="SANT"/>
    <property type="match status" value="1"/>
</dbReference>
<evidence type="ECO:0000313" key="3">
    <source>
        <dbReference type="EMBL" id="JAT78372.1"/>
    </source>
</evidence>
<dbReference type="InterPro" id="IPR001005">
    <property type="entry name" value="SANT/Myb"/>
</dbReference>
<feature type="compositionally biased region" description="Basic and acidic residues" evidence="1">
    <location>
        <begin position="627"/>
        <end position="641"/>
    </location>
</feature>
<feature type="compositionally biased region" description="Basic and acidic residues" evidence="1">
    <location>
        <begin position="9"/>
        <end position="35"/>
    </location>
</feature>
<feature type="region of interest" description="Disordered" evidence="1">
    <location>
        <begin position="1"/>
        <end position="262"/>
    </location>
</feature>
<feature type="compositionally biased region" description="Low complexity" evidence="1">
    <location>
        <begin position="452"/>
        <end position="461"/>
    </location>
</feature>
<dbReference type="AlphaFoldDB" id="A0A1D2AGQ0"/>
<feature type="compositionally biased region" description="Low complexity" evidence="1">
    <location>
        <begin position="172"/>
        <end position="184"/>
    </location>
</feature>
<feature type="region of interest" description="Disordered" evidence="1">
    <location>
        <begin position="352"/>
        <end position="431"/>
    </location>
</feature>
<feature type="compositionally biased region" description="Low complexity" evidence="1">
    <location>
        <begin position="219"/>
        <end position="243"/>
    </location>
</feature>
<feature type="compositionally biased region" description="Low complexity" evidence="1">
    <location>
        <begin position="543"/>
        <end position="554"/>
    </location>
</feature>
<dbReference type="InterPro" id="IPR009057">
    <property type="entry name" value="Homeodomain-like_sf"/>
</dbReference>
<proteinExistence type="predicted"/>
<feature type="region of interest" description="Disordered" evidence="1">
    <location>
        <begin position="850"/>
        <end position="871"/>
    </location>
</feature>
<evidence type="ECO:0000256" key="1">
    <source>
        <dbReference type="SAM" id="MobiDB-lite"/>
    </source>
</evidence>
<feature type="compositionally biased region" description="Low complexity" evidence="1">
    <location>
        <begin position="509"/>
        <end position="525"/>
    </location>
</feature>
<feature type="domain" description="Myb-like" evidence="2">
    <location>
        <begin position="676"/>
        <end position="725"/>
    </location>
</feature>
<dbReference type="EMBL" id="GDKF01000250">
    <property type="protein sequence ID" value="JAT78372.1"/>
    <property type="molecule type" value="Transcribed_RNA"/>
</dbReference>
<accession>A0A1D2AGQ0</accession>
<evidence type="ECO:0000259" key="2">
    <source>
        <dbReference type="PROSITE" id="PS50090"/>
    </source>
</evidence>
<protein>
    <recommendedName>
        <fullName evidence="2">Myb-like domain-containing protein</fullName>
    </recommendedName>
</protein>
<dbReference type="SMART" id="SM00717">
    <property type="entry name" value="SANT"/>
    <property type="match status" value="1"/>
</dbReference>
<dbReference type="Gene3D" id="1.10.10.60">
    <property type="entry name" value="Homeodomain-like"/>
    <property type="match status" value="1"/>
</dbReference>
<dbReference type="SUPFAM" id="SSF46689">
    <property type="entry name" value="Homeodomain-like"/>
    <property type="match status" value="1"/>
</dbReference>
<feature type="compositionally biased region" description="Low complexity" evidence="1">
    <location>
        <begin position="601"/>
        <end position="610"/>
    </location>
</feature>
<name>A0A1D2AGQ0_AUXPR</name>
<dbReference type="PROSITE" id="PS50090">
    <property type="entry name" value="MYB_LIKE"/>
    <property type="match status" value="1"/>
</dbReference>
<feature type="region of interest" description="Disordered" evidence="1">
    <location>
        <begin position="596"/>
        <end position="687"/>
    </location>
</feature>
<feature type="compositionally biased region" description="Polar residues" evidence="1">
    <location>
        <begin position="126"/>
        <end position="144"/>
    </location>
</feature>